<dbReference type="OrthoDB" id="5429993at2759"/>
<dbReference type="AlphaFoldDB" id="A0A139I2B4"/>
<dbReference type="PANTHER" id="PTHR42090:SF1">
    <property type="match status" value="1"/>
</dbReference>
<keyword evidence="3" id="KW-1185">Reference proteome</keyword>
<evidence type="ECO:0000313" key="3">
    <source>
        <dbReference type="Proteomes" id="UP000073492"/>
    </source>
</evidence>
<evidence type="ECO:0000313" key="2">
    <source>
        <dbReference type="EMBL" id="KXT08856.1"/>
    </source>
</evidence>
<feature type="compositionally biased region" description="Basic and acidic residues" evidence="1">
    <location>
        <begin position="79"/>
        <end position="90"/>
    </location>
</feature>
<gene>
    <name evidence="2" type="ORF">AC579_6758</name>
</gene>
<dbReference type="PANTHER" id="PTHR42090">
    <property type="match status" value="1"/>
</dbReference>
<dbReference type="Proteomes" id="UP000073492">
    <property type="component" value="Unassembled WGS sequence"/>
</dbReference>
<dbReference type="STRING" id="113226.A0A139I2B4"/>
<proteinExistence type="predicted"/>
<feature type="compositionally biased region" description="Polar residues" evidence="1">
    <location>
        <begin position="170"/>
        <end position="206"/>
    </location>
</feature>
<accession>A0A139I2B4</accession>
<feature type="region of interest" description="Disordered" evidence="1">
    <location>
        <begin position="1"/>
        <end position="287"/>
    </location>
</feature>
<feature type="compositionally biased region" description="Low complexity" evidence="1">
    <location>
        <begin position="148"/>
        <end position="166"/>
    </location>
</feature>
<evidence type="ECO:0000256" key="1">
    <source>
        <dbReference type="SAM" id="MobiDB-lite"/>
    </source>
</evidence>
<dbReference type="EMBL" id="LFZO01000394">
    <property type="protein sequence ID" value="KXT08856.1"/>
    <property type="molecule type" value="Genomic_DNA"/>
</dbReference>
<feature type="compositionally biased region" description="Basic and acidic residues" evidence="1">
    <location>
        <begin position="574"/>
        <end position="584"/>
    </location>
</feature>
<protein>
    <submittedName>
        <fullName evidence="2">Uncharacterized protein</fullName>
    </submittedName>
</protein>
<name>A0A139I2B4_9PEZI</name>
<organism evidence="2 3">
    <name type="scientific">Pseudocercospora musae</name>
    <dbReference type="NCBI Taxonomy" id="113226"/>
    <lineage>
        <taxon>Eukaryota</taxon>
        <taxon>Fungi</taxon>
        <taxon>Dikarya</taxon>
        <taxon>Ascomycota</taxon>
        <taxon>Pezizomycotina</taxon>
        <taxon>Dothideomycetes</taxon>
        <taxon>Dothideomycetidae</taxon>
        <taxon>Mycosphaerellales</taxon>
        <taxon>Mycosphaerellaceae</taxon>
        <taxon>Pseudocercospora</taxon>
    </lineage>
</organism>
<comment type="caution">
    <text evidence="2">The sequence shown here is derived from an EMBL/GenBank/DDBJ whole genome shotgun (WGS) entry which is preliminary data.</text>
</comment>
<feature type="region of interest" description="Disordered" evidence="1">
    <location>
        <begin position="574"/>
        <end position="632"/>
    </location>
</feature>
<feature type="compositionally biased region" description="Polar residues" evidence="1">
    <location>
        <begin position="220"/>
        <end position="238"/>
    </location>
</feature>
<sequence>MSRLPSARGSSARPLSMFEAPTDYMNSLKQTGEAGKGIEGVSKQSKRRSLLPQFSSSRKVSEEIDAIQEDASQSSARASPEEKAQDDRKAMPPPPLKPPRTASREGHVIPTRTSSHMRLPGTVTAAKAAPSAHARTASRDGNVIPVRTSSQQQGSSSLSSAAATSGIKRTGSTRLPQSPGPRTSSQRAPSLSNGAATVITTAQKRASASIAKPPVLNPSVPGSQGLPTPGSPTRSAASTAPRPRSGLPPPSKPAFNTYQQHYSPVKSALPKPPIPTSKSLKQSAPVPEDEPISFEVALEQIELLQLSLLHQQSLPNLAGYEASAQQKLCKMHAKLQKEYALIHEQEQEHRRQANLNALECWCPDTALLAEHLSSLSRVISDLRAHTEPGSRYSEMVETFETWADRAESILMDAQPGAAFIEALSESWRATHTSLALNMRSIQRDISMLPPLPPRSDAENPSSLEIMIDDCVLLVDGMLKELEVMTKLQKEVLQRGKARIDEQISALMLSGVESRAQEKENWQPAKLDHISAVHIKTKKMLPSTTRRSFLHPRIHASRYALATRQYQTTARRQYAYKDDQDKDSLNPHSTEYSKSGGDQAAAATENAAFDPSKTSPEEQQESAREETGGASTA</sequence>
<reference evidence="2 3" key="1">
    <citation type="submission" date="2015-07" db="EMBL/GenBank/DDBJ databases">
        <title>Comparative genomics of the Sigatoka disease complex on banana suggests a link between parallel evolutionary changes in Pseudocercospora fijiensis and Pseudocercospora eumusae and increased virulence on the banana host.</title>
        <authorList>
            <person name="Chang T.-C."/>
            <person name="Salvucci A."/>
            <person name="Crous P.W."/>
            <person name="Stergiopoulos I."/>
        </authorList>
    </citation>
    <scope>NUCLEOTIDE SEQUENCE [LARGE SCALE GENOMIC DNA]</scope>
    <source>
        <strain evidence="2 3">CBS 116634</strain>
    </source>
</reference>